<dbReference type="eggNOG" id="ENOG5033272">
    <property type="taxonomic scope" value="Bacteria"/>
</dbReference>
<sequence length="304" mass="33643">MRDAGVDTQEARLRAADRVVKSNFQLMMYIRITLTLTLAKGLLLSKIYEHVMKALRNLALTLIVPVLVSSLSAAEKPEIVGEYLPVGKMAEAAAVSVVLDESLQPFMEKIDGVFASLPDKDKKELVSQIVPGQPVPYDERLGWTKDEYAKYLECWKLKQVQEVAPVALGIFASGERNIWDLAAVAQQGPLPMSTLKYDSSTKSWISPNGTLTLKGDVSYDELNVYGAWSGKEWTMEKKTILSTLTETIIAGKTKDGKYAYFVYNMSEKNPDNVAIANQSIVLRVPVTRIAGDPLLEKAKAKARQ</sequence>
<name>B2UNU4_AKKM8</name>
<protein>
    <submittedName>
        <fullName evidence="1">Uncharacterized protein</fullName>
    </submittedName>
</protein>
<reference evidence="2" key="1">
    <citation type="journal article" date="2011" name="PLoS ONE">
        <title>The genome of Akkermansia muciniphila, a dedicated intestinal mucin degrader, and its use in exploring intestinal metagenomes.</title>
        <authorList>
            <person name="van Passel M.W."/>
            <person name="Kant R."/>
            <person name="Zoetendal E.G."/>
            <person name="Plugge C.M."/>
            <person name="Derrien M."/>
            <person name="Malfatti S.A."/>
            <person name="Chain P.S."/>
            <person name="Woyke T."/>
            <person name="Palva A."/>
            <person name="de Vos W.M."/>
            <person name="Smidt H."/>
        </authorList>
    </citation>
    <scope>NUCLEOTIDE SEQUENCE [LARGE SCALE GENOMIC DNA]</scope>
    <source>
        <strain evidence="2">ATCC BAA-835 / DSM 22959 / JCM 33894 / BCRC 81048 / CCUG 64013 / CIP 107961 / Muc</strain>
    </source>
</reference>
<dbReference type="AlphaFoldDB" id="B2UNU4"/>
<dbReference type="PaxDb" id="349741-Amuc_0476"/>
<dbReference type="STRING" id="349741.Amuc_0476"/>
<dbReference type="KEGG" id="amu:Amuc_0476"/>
<organism evidence="1 2">
    <name type="scientific">Akkermansia muciniphila (strain ATCC BAA-835 / DSM 22959 / JCM 33894 / BCRC 81048 / CCUG 64013 / CIP 107961 / Muc)</name>
    <dbReference type="NCBI Taxonomy" id="349741"/>
    <lineage>
        <taxon>Bacteria</taxon>
        <taxon>Pseudomonadati</taxon>
        <taxon>Verrucomicrobiota</taxon>
        <taxon>Verrucomicrobiia</taxon>
        <taxon>Verrucomicrobiales</taxon>
        <taxon>Akkermansiaceae</taxon>
        <taxon>Akkermansia</taxon>
    </lineage>
</organism>
<evidence type="ECO:0000313" key="2">
    <source>
        <dbReference type="Proteomes" id="UP000001031"/>
    </source>
</evidence>
<keyword evidence="2" id="KW-1185">Reference proteome</keyword>
<accession>B2UNU4</accession>
<dbReference type="EMBL" id="CP001071">
    <property type="protein sequence ID" value="ACD04314.1"/>
    <property type="molecule type" value="Genomic_DNA"/>
</dbReference>
<proteinExistence type="predicted"/>
<dbReference type="HOGENOM" id="CLU_914107_0_0_0"/>
<dbReference type="Proteomes" id="UP000001031">
    <property type="component" value="Chromosome"/>
</dbReference>
<gene>
    <name evidence="1" type="ordered locus">Amuc_0476</name>
</gene>
<evidence type="ECO:0000313" key="1">
    <source>
        <dbReference type="EMBL" id="ACD04314.1"/>
    </source>
</evidence>